<dbReference type="PANTHER" id="PTHR43649">
    <property type="entry name" value="ARABINOSE-BINDING PROTEIN-RELATED"/>
    <property type="match status" value="1"/>
</dbReference>
<dbReference type="SUPFAM" id="SSF53850">
    <property type="entry name" value="Periplasmic binding protein-like II"/>
    <property type="match status" value="1"/>
</dbReference>
<dbReference type="Proteomes" id="UP000558192">
    <property type="component" value="Unassembled WGS sequence"/>
</dbReference>
<reference evidence="3 4" key="1">
    <citation type="submission" date="2020-03" db="EMBL/GenBank/DDBJ databases">
        <title>Genomic Encyclopedia of Type Strains, Phase IV (KMG-IV): sequencing the most valuable type-strain genomes for metagenomic binning, comparative biology and taxonomic classification.</title>
        <authorList>
            <person name="Goeker M."/>
        </authorList>
    </citation>
    <scope>NUCLEOTIDE SEQUENCE [LARGE SCALE GENOMIC DNA]</scope>
    <source>
        <strain evidence="3 4">DSM 16846</strain>
    </source>
</reference>
<accession>A0A7X6BFA3</accession>
<gene>
    <name evidence="3" type="ORF">GGQ97_000058</name>
</gene>
<sequence>MRRVLALAAAVLLGSCTSDERGQGLYIQRFFGECTSAYGTATDVARAEGECGIVTTMINAFRAAHPEARVSQNVVAWPGYSQLTAQLAARQPPDLVTMHSGVIPDYAGKGLLEPVEPYLAAAGLAPGIFTPAARQGVTWDGRMYGLPWDTHGGLWHINLALFRKAGLVDADGKPILPRSPEELLAQGRQFRQRTGKPYLIQSLVGDPAGAARILYTYMMAQGAPLFSDPRHIRLNTPEGRRVAELFAQVTREGIGTSNMDTPAAIAAFMSGEGGVYPTGTWMIGQFETEEKTRGRPLFGSYSVQPFPQLYGKNLMFVSGHAWVVPRRERTATEKQAIADFFRFMAARNGDWARTGHLPAIQAQVDGPAFRSLPHRQDIAVVATIGRALPDGVLRQNAIEGLVGEEMAAAITGQKPVPQALADAERRVNEFLAEVQ</sequence>
<protein>
    <submittedName>
        <fullName evidence="3">Multiple sugar transport system substrate-binding protein</fullName>
    </submittedName>
</protein>
<dbReference type="RefSeq" id="WP_168067112.1">
    <property type="nucleotide sequence ID" value="NZ_JAATJC010000001.1"/>
</dbReference>
<dbReference type="Gene3D" id="3.40.190.10">
    <property type="entry name" value="Periplasmic binding protein-like II"/>
    <property type="match status" value="2"/>
</dbReference>
<evidence type="ECO:0000313" key="3">
    <source>
        <dbReference type="EMBL" id="NJC04265.1"/>
    </source>
</evidence>
<proteinExistence type="inferred from homology"/>
<dbReference type="AlphaFoldDB" id="A0A7X6BFA3"/>
<dbReference type="PROSITE" id="PS51257">
    <property type="entry name" value="PROKAR_LIPOPROTEIN"/>
    <property type="match status" value="1"/>
</dbReference>
<evidence type="ECO:0000256" key="1">
    <source>
        <dbReference type="ARBA" id="ARBA00004418"/>
    </source>
</evidence>
<comment type="similarity">
    <text evidence="2">Belongs to the bacterial solute-binding protein 1 family.</text>
</comment>
<dbReference type="InterPro" id="IPR050490">
    <property type="entry name" value="Bact_solute-bd_prot1"/>
</dbReference>
<comment type="caution">
    <text evidence="3">The sequence shown here is derived from an EMBL/GenBank/DDBJ whole genome shotgun (WGS) entry which is preliminary data.</text>
</comment>
<keyword evidence="3" id="KW-0762">Sugar transport</keyword>
<dbReference type="GO" id="GO:0042597">
    <property type="term" value="C:periplasmic space"/>
    <property type="evidence" value="ECO:0007669"/>
    <property type="project" value="UniProtKB-SubCell"/>
</dbReference>
<keyword evidence="4" id="KW-1185">Reference proteome</keyword>
<evidence type="ECO:0000256" key="2">
    <source>
        <dbReference type="ARBA" id="ARBA00008520"/>
    </source>
</evidence>
<dbReference type="Pfam" id="PF01547">
    <property type="entry name" value="SBP_bac_1"/>
    <property type="match status" value="1"/>
</dbReference>
<organism evidence="3 4">
    <name type="scientific">Sphingomonas kaistensis</name>
    <dbReference type="NCBI Taxonomy" id="298708"/>
    <lineage>
        <taxon>Bacteria</taxon>
        <taxon>Pseudomonadati</taxon>
        <taxon>Pseudomonadota</taxon>
        <taxon>Alphaproteobacteria</taxon>
        <taxon>Sphingomonadales</taxon>
        <taxon>Sphingomonadaceae</taxon>
        <taxon>Sphingomonas</taxon>
    </lineage>
</organism>
<evidence type="ECO:0000313" key="4">
    <source>
        <dbReference type="Proteomes" id="UP000558192"/>
    </source>
</evidence>
<comment type="subcellular location">
    <subcellularLocation>
        <location evidence="1">Periplasm</location>
    </subcellularLocation>
</comment>
<dbReference type="InterPro" id="IPR006059">
    <property type="entry name" value="SBP"/>
</dbReference>
<dbReference type="EMBL" id="JAATJC010000001">
    <property type="protein sequence ID" value="NJC04265.1"/>
    <property type="molecule type" value="Genomic_DNA"/>
</dbReference>
<name>A0A7X6BFA3_9SPHN</name>
<keyword evidence="3" id="KW-0813">Transport</keyword>
<dbReference type="PANTHER" id="PTHR43649:SF12">
    <property type="entry name" value="DIACETYLCHITOBIOSE BINDING PROTEIN DASA"/>
    <property type="match status" value="1"/>
</dbReference>